<dbReference type="EMBL" id="WEKV01000002">
    <property type="protein sequence ID" value="KAB7787814.1"/>
    <property type="molecule type" value="Genomic_DNA"/>
</dbReference>
<dbReference type="Pfam" id="PF02657">
    <property type="entry name" value="SufE"/>
    <property type="match status" value="1"/>
</dbReference>
<sequence length="137" mass="15095">MLPDLDTIIDNFELIDDPHEQLVYVMELGRALPAMPEAWKSEQNLVRGCESQVWLVVSTEEDGGGLRITGDSDSHLVKGFVALMVAQYSGKTPEEAAKLNGLDLLKQLNFGAHVTSKRSNGVRAMVEKIQRDASRVS</sequence>
<feature type="domain" description="Fe-S metabolism associated" evidence="2">
    <location>
        <begin position="10"/>
        <end position="131"/>
    </location>
</feature>
<evidence type="ECO:0000256" key="1">
    <source>
        <dbReference type="ARBA" id="ARBA00010282"/>
    </source>
</evidence>
<comment type="caution">
    <text evidence="3">The sequence shown here is derived from an EMBL/GenBank/DDBJ whole genome shotgun (WGS) entry which is preliminary data.</text>
</comment>
<dbReference type="AlphaFoldDB" id="A0A833J9U2"/>
<dbReference type="Gene3D" id="3.90.1010.10">
    <property type="match status" value="1"/>
</dbReference>
<protein>
    <submittedName>
        <fullName evidence="3">Iron-sulfur cluster assembly SufE</fullName>
    </submittedName>
</protein>
<evidence type="ECO:0000259" key="2">
    <source>
        <dbReference type="Pfam" id="PF02657"/>
    </source>
</evidence>
<comment type="similarity">
    <text evidence="1">Belongs to the SufE family.</text>
</comment>
<name>A0A833J9U2_9HYPH</name>
<organism evidence="3 4">
    <name type="scientific">Methylorubrum populi</name>
    <dbReference type="NCBI Taxonomy" id="223967"/>
    <lineage>
        <taxon>Bacteria</taxon>
        <taxon>Pseudomonadati</taxon>
        <taxon>Pseudomonadota</taxon>
        <taxon>Alphaproteobacteria</taxon>
        <taxon>Hyphomicrobiales</taxon>
        <taxon>Methylobacteriaceae</taxon>
        <taxon>Methylorubrum</taxon>
    </lineage>
</organism>
<accession>A0A833J9U2</accession>
<dbReference type="Proteomes" id="UP000469949">
    <property type="component" value="Unassembled WGS sequence"/>
</dbReference>
<dbReference type="RefSeq" id="WP_152275725.1">
    <property type="nucleotide sequence ID" value="NZ_WEKV01000002.1"/>
</dbReference>
<dbReference type="PANTHER" id="PTHR43597:SF5">
    <property type="entry name" value="SUFE-LIKE PROTEIN 2, CHLOROPLASTIC"/>
    <property type="match status" value="1"/>
</dbReference>
<dbReference type="SUPFAM" id="SSF82649">
    <property type="entry name" value="SufE/NifU"/>
    <property type="match status" value="1"/>
</dbReference>
<evidence type="ECO:0000313" key="4">
    <source>
        <dbReference type="Proteomes" id="UP000469949"/>
    </source>
</evidence>
<reference evidence="3 4" key="1">
    <citation type="submission" date="2019-10" db="EMBL/GenBank/DDBJ databases">
        <title>Draft Genome Sequence of the Caffeine Degrading Methylotroph Methylorubrum populi PINKEL.</title>
        <authorList>
            <person name="Dawson S.C."/>
            <person name="Zhang X."/>
            <person name="Wright M.E."/>
            <person name="Sharma G."/>
            <person name="Langner J.T."/>
            <person name="Ditty J.L."/>
            <person name="Subuyuj G.A."/>
        </authorList>
    </citation>
    <scope>NUCLEOTIDE SEQUENCE [LARGE SCALE GENOMIC DNA]</scope>
    <source>
        <strain evidence="3 4">Pinkel</strain>
    </source>
</reference>
<proteinExistence type="inferred from homology"/>
<dbReference type="PANTHER" id="PTHR43597">
    <property type="entry name" value="SULFUR ACCEPTOR PROTEIN CSDE"/>
    <property type="match status" value="1"/>
</dbReference>
<dbReference type="InterPro" id="IPR003808">
    <property type="entry name" value="Fe-S_metab-assoc_dom"/>
</dbReference>
<evidence type="ECO:0000313" key="3">
    <source>
        <dbReference type="EMBL" id="KAB7787814.1"/>
    </source>
</evidence>
<gene>
    <name evidence="3" type="ORF">F8B43_0267</name>
</gene>